<keyword evidence="2" id="KW-1185">Reference proteome</keyword>
<evidence type="ECO:0000313" key="1">
    <source>
        <dbReference type="EMBL" id="MED4400468.1"/>
    </source>
</evidence>
<dbReference type="GeneID" id="301143472"/>
<dbReference type="Proteomes" id="UP001342826">
    <property type="component" value="Unassembled WGS sequence"/>
</dbReference>
<organism evidence="1 2">
    <name type="scientific">Metabacillus fastidiosus</name>
    <dbReference type="NCBI Taxonomy" id="1458"/>
    <lineage>
        <taxon>Bacteria</taxon>
        <taxon>Bacillati</taxon>
        <taxon>Bacillota</taxon>
        <taxon>Bacilli</taxon>
        <taxon>Bacillales</taxon>
        <taxon>Bacillaceae</taxon>
        <taxon>Metabacillus</taxon>
    </lineage>
</organism>
<sequence length="48" mass="5475">MRNKNLMGSVYFIPNALSRIQKQPPTVNKDSISADFNLSDAFLNAYRK</sequence>
<dbReference type="RefSeq" id="WP_156483626.1">
    <property type="nucleotide sequence ID" value="NZ_JARTFQ010000008.1"/>
</dbReference>
<dbReference type="EMBL" id="JARTFS010000003">
    <property type="protein sequence ID" value="MED4400468.1"/>
    <property type="molecule type" value="Genomic_DNA"/>
</dbReference>
<comment type="caution">
    <text evidence="1">The sequence shown here is derived from an EMBL/GenBank/DDBJ whole genome shotgun (WGS) entry which is preliminary data.</text>
</comment>
<reference evidence="1 2" key="1">
    <citation type="submission" date="2023-03" db="EMBL/GenBank/DDBJ databases">
        <title>Bacillus Genome Sequencing.</title>
        <authorList>
            <person name="Dunlap C."/>
        </authorList>
    </citation>
    <scope>NUCLEOTIDE SEQUENCE [LARGE SCALE GENOMIC DNA]</scope>
    <source>
        <strain evidence="1 2">NRS-1717</strain>
    </source>
</reference>
<proteinExistence type="predicted"/>
<gene>
    <name evidence="1" type="ORF">P9271_03805</name>
</gene>
<evidence type="ECO:0000313" key="2">
    <source>
        <dbReference type="Proteomes" id="UP001342826"/>
    </source>
</evidence>
<name>A0ABU6NV35_9BACI</name>
<accession>A0ABU6NV35</accession>
<protein>
    <submittedName>
        <fullName evidence="1">Uncharacterized protein</fullName>
    </submittedName>
</protein>